<reference evidence="3 4" key="1">
    <citation type="submission" date="2021-01" db="EMBL/GenBank/DDBJ databases">
        <title>Whole genome shotgun sequence of Microbispora amethystogenes NBRC 101907.</title>
        <authorList>
            <person name="Komaki H."/>
            <person name="Tamura T."/>
        </authorList>
    </citation>
    <scope>NUCLEOTIDE SEQUENCE [LARGE SCALE GENOMIC DNA]</scope>
    <source>
        <strain evidence="3 4">NBRC 101907</strain>
    </source>
</reference>
<evidence type="ECO:0000256" key="1">
    <source>
        <dbReference type="SAM" id="MobiDB-lite"/>
    </source>
</evidence>
<sequence length="373" mass="40161">MAAVTLTAATTALSGMTGPALADDPSTEVISTPAEDGGASTSSWGFPGEGADWQPVTYAGGRITSRSTPGEARDNRGNILHAWRGADNDSIWISLNNGPAYSLPNAQTWTPPRVIWTDDGIRGNFRIFHTGTEGHVYQHRIQLSASYQLPSTLPDWTRIPNDTRTTNTEPVAAAALPDNSFMLAWNSQSNDDIWTMYYNGKTATYGAPSVVPGAQSKDAPGLAAQVDTDNNDPAPWNQVVLAFTGTDNYVYMSRQRYGTGNWTNPFRVYATGTPGYTRNGPSVALSRNGYGVITLTEDRDNTIGSYIISRDGGWSGYYEENSFALSPGRTPLAVIAGTDLYYVINGSGGGESGVLWKKVYDFAAMPTPSPPQW</sequence>
<feature type="chain" id="PRO_5047519767" evidence="2">
    <location>
        <begin position="23"/>
        <end position="373"/>
    </location>
</feature>
<keyword evidence="2" id="KW-0732">Signal</keyword>
<evidence type="ECO:0000256" key="2">
    <source>
        <dbReference type="SAM" id="SignalP"/>
    </source>
</evidence>
<dbReference type="EMBL" id="BOOB01000024">
    <property type="protein sequence ID" value="GIH33274.1"/>
    <property type="molecule type" value="Genomic_DNA"/>
</dbReference>
<evidence type="ECO:0000313" key="3">
    <source>
        <dbReference type="EMBL" id="GIH33274.1"/>
    </source>
</evidence>
<gene>
    <name evidence="3" type="ORF">Mam01_34380</name>
</gene>
<dbReference type="RefSeq" id="WP_204286304.1">
    <property type="nucleotide sequence ID" value="NZ_BOOB01000024.1"/>
</dbReference>
<keyword evidence="4" id="KW-1185">Reference proteome</keyword>
<dbReference type="Proteomes" id="UP000651728">
    <property type="component" value="Unassembled WGS sequence"/>
</dbReference>
<protein>
    <submittedName>
        <fullName evidence="3">Uncharacterized protein</fullName>
    </submittedName>
</protein>
<feature type="signal peptide" evidence="2">
    <location>
        <begin position="1"/>
        <end position="22"/>
    </location>
</feature>
<evidence type="ECO:0000313" key="4">
    <source>
        <dbReference type="Proteomes" id="UP000651728"/>
    </source>
</evidence>
<feature type="region of interest" description="Disordered" evidence="1">
    <location>
        <begin position="15"/>
        <end position="51"/>
    </location>
</feature>
<organism evidence="3 4">
    <name type="scientific">Microbispora amethystogenes</name>
    <dbReference type="NCBI Taxonomy" id="1427754"/>
    <lineage>
        <taxon>Bacteria</taxon>
        <taxon>Bacillati</taxon>
        <taxon>Actinomycetota</taxon>
        <taxon>Actinomycetes</taxon>
        <taxon>Streptosporangiales</taxon>
        <taxon>Streptosporangiaceae</taxon>
        <taxon>Microbispora</taxon>
    </lineage>
</organism>
<proteinExistence type="predicted"/>
<accession>A0ABQ4FEL7</accession>
<comment type="caution">
    <text evidence="3">The sequence shown here is derived from an EMBL/GenBank/DDBJ whole genome shotgun (WGS) entry which is preliminary data.</text>
</comment>
<name>A0ABQ4FEL7_9ACTN</name>
<dbReference type="SUPFAM" id="SSF89372">
    <property type="entry name" value="Fucose-specific lectin"/>
    <property type="match status" value="2"/>
</dbReference>